<dbReference type="GO" id="GO:0005524">
    <property type="term" value="F:ATP binding"/>
    <property type="evidence" value="ECO:0007669"/>
    <property type="project" value="InterPro"/>
</dbReference>
<dbReference type="Gene3D" id="3.10.350.10">
    <property type="entry name" value="LysM domain"/>
    <property type="match status" value="1"/>
</dbReference>
<dbReference type="Pfam" id="PF23472">
    <property type="entry name" value="LysM2_CERK1_LYK3_4_5"/>
    <property type="match status" value="1"/>
</dbReference>
<evidence type="ECO:0000259" key="3">
    <source>
        <dbReference type="PROSITE" id="PS51782"/>
    </source>
</evidence>
<protein>
    <submittedName>
        <fullName evidence="5">Protein LYK5-like</fullName>
    </submittedName>
</protein>
<dbReference type="SMART" id="SM00257">
    <property type="entry name" value="LysM"/>
    <property type="match status" value="2"/>
</dbReference>
<dbReference type="Gene3D" id="1.10.510.10">
    <property type="entry name" value="Transferase(Phosphotransferase) domain 1"/>
    <property type="match status" value="1"/>
</dbReference>
<accession>A0A6J1AKX9</accession>
<gene>
    <name evidence="5" type="primary">LOC110418749</name>
</gene>
<dbReference type="Pfam" id="PF07714">
    <property type="entry name" value="PK_Tyr_Ser-Thr"/>
    <property type="match status" value="1"/>
</dbReference>
<dbReference type="PROSITE" id="PS50011">
    <property type="entry name" value="PROTEIN_KINASE_DOM"/>
    <property type="match status" value="1"/>
</dbReference>
<keyword evidence="1" id="KW-0732">Signal</keyword>
<dbReference type="InterPro" id="IPR036779">
    <property type="entry name" value="LysM_dom_sf"/>
</dbReference>
<name>A0A6J1AKX9_9ROSI</name>
<dbReference type="InterPro" id="IPR011009">
    <property type="entry name" value="Kinase-like_dom_sf"/>
</dbReference>
<keyword evidence="4" id="KW-1185">Reference proteome</keyword>
<dbReference type="InterPro" id="IPR056561">
    <property type="entry name" value="NFP_LYK_LysM1"/>
</dbReference>
<feature type="domain" description="LysM" evidence="3">
    <location>
        <begin position="182"/>
        <end position="226"/>
    </location>
</feature>
<dbReference type="Proteomes" id="UP000504621">
    <property type="component" value="Unplaced"/>
</dbReference>
<dbReference type="GO" id="GO:0005886">
    <property type="term" value="C:plasma membrane"/>
    <property type="evidence" value="ECO:0007669"/>
    <property type="project" value="UniProtKB-ARBA"/>
</dbReference>
<dbReference type="Pfam" id="PF23446">
    <property type="entry name" value="LysM1_NFP_LYK"/>
    <property type="match status" value="1"/>
</dbReference>
<dbReference type="SUPFAM" id="SSF54106">
    <property type="entry name" value="LysM domain"/>
    <property type="match status" value="1"/>
</dbReference>
<dbReference type="InterPro" id="IPR018392">
    <property type="entry name" value="LysM"/>
</dbReference>
<reference evidence="5" key="1">
    <citation type="submission" date="2025-08" db="UniProtKB">
        <authorList>
            <consortium name="RefSeq"/>
        </authorList>
    </citation>
    <scope>IDENTIFICATION</scope>
    <source>
        <tissue evidence="5">Leaf</tissue>
    </source>
</reference>
<feature type="domain" description="Protein kinase" evidence="2">
    <location>
        <begin position="258"/>
        <end position="534"/>
    </location>
</feature>
<organism evidence="4 5">
    <name type="scientific">Herrania umbratica</name>
    <dbReference type="NCBI Taxonomy" id="108875"/>
    <lineage>
        <taxon>Eukaryota</taxon>
        <taxon>Viridiplantae</taxon>
        <taxon>Streptophyta</taxon>
        <taxon>Embryophyta</taxon>
        <taxon>Tracheophyta</taxon>
        <taxon>Spermatophyta</taxon>
        <taxon>Magnoliopsida</taxon>
        <taxon>eudicotyledons</taxon>
        <taxon>Gunneridae</taxon>
        <taxon>Pentapetalae</taxon>
        <taxon>rosids</taxon>
        <taxon>malvids</taxon>
        <taxon>Malvales</taxon>
        <taxon>Malvaceae</taxon>
        <taxon>Byttnerioideae</taxon>
        <taxon>Herrania</taxon>
    </lineage>
</organism>
<evidence type="ECO:0000313" key="4">
    <source>
        <dbReference type="Proteomes" id="UP000504621"/>
    </source>
</evidence>
<dbReference type="GeneID" id="110418749"/>
<dbReference type="InterPro" id="IPR000719">
    <property type="entry name" value="Prot_kinase_dom"/>
</dbReference>
<dbReference type="PANTHER" id="PTHR45927">
    <property type="entry name" value="LYSM-DOMAIN RECEPTOR-LIKE KINASE-RELATED"/>
    <property type="match status" value="1"/>
</dbReference>
<evidence type="ECO:0000259" key="2">
    <source>
        <dbReference type="PROSITE" id="PS50011"/>
    </source>
</evidence>
<feature type="domain" description="LysM" evidence="3">
    <location>
        <begin position="51"/>
        <end position="101"/>
    </location>
</feature>
<dbReference type="RefSeq" id="XP_021287229.1">
    <property type="nucleotide sequence ID" value="XM_021431554.1"/>
</dbReference>
<evidence type="ECO:0000256" key="1">
    <source>
        <dbReference type="SAM" id="SignalP"/>
    </source>
</evidence>
<sequence>MVSLHKLIIFCVLLFLIKPISSQQSYDDSSCTAESVQNSKYLCFPKDFPCHTYVVYRAQKDFQSMSSIAPLFNLSMSHLLEINHMTDADSSNLKLGREIIIPVQCSCARTFSEAIFMYHFSSTDSFASVACGVFQGLLKSQSLKEDNPDVKRNDPGDFMIKVPIRCACTNANQRRNGFKYLVTYPVIKNDHTDLIARKFGVPEETIWDANKLGPFSTIFPQTILFIPTKDVPVVKWDVPEDLPSSPRVTTPLVKIQPRTEDFNEGSRTGKAVYKGKIGGSYVAIEQMNTEEAARHVIYILTKISHLNIVKLEGCCYGTNPYLVFEFAEYGSLRDCLSNANVARQLTWAKRTQIAFDLAVGLHYIHYCTKPSFIHHNIHSRNVLITTDWRAKLTGFRLAKPVNSSEENGEISWNESVIVGRKGYLAPEFLTYGLASLKLDVFAFGVVLLELLSAKEAATDGLFLKNPVISLEDAGHECSLGYLEKLKEFMDPVLEGKYPLVDAMCLAFLAKACVEQDPLHRPTMDNVIRALSRFV</sequence>
<proteinExistence type="predicted"/>
<dbReference type="GO" id="GO:0004672">
    <property type="term" value="F:protein kinase activity"/>
    <property type="evidence" value="ECO:0007669"/>
    <property type="project" value="InterPro"/>
</dbReference>
<dbReference type="InterPro" id="IPR052611">
    <property type="entry name" value="Plant_RLK_LysM"/>
</dbReference>
<dbReference type="Gene3D" id="3.30.200.20">
    <property type="entry name" value="Phosphorylase Kinase, domain 1"/>
    <property type="match status" value="1"/>
</dbReference>
<feature type="chain" id="PRO_5027117092" evidence="1">
    <location>
        <begin position="23"/>
        <end position="534"/>
    </location>
</feature>
<evidence type="ECO:0000313" key="5">
    <source>
        <dbReference type="RefSeq" id="XP_021287229.1"/>
    </source>
</evidence>
<dbReference type="Pfam" id="PF23473">
    <property type="entry name" value="LysM3_LYK4_5"/>
    <property type="match status" value="1"/>
</dbReference>
<dbReference type="OrthoDB" id="60033at2759"/>
<dbReference type="AlphaFoldDB" id="A0A6J1AKX9"/>
<dbReference type="SUPFAM" id="SSF56112">
    <property type="entry name" value="Protein kinase-like (PK-like)"/>
    <property type="match status" value="1"/>
</dbReference>
<dbReference type="InterPro" id="IPR001245">
    <property type="entry name" value="Ser-Thr/Tyr_kinase_cat_dom"/>
</dbReference>
<dbReference type="InterPro" id="IPR056562">
    <property type="entry name" value="LysM2_CERK1_LYK3_4_5"/>
</dbReference>
<dbReference type="PANTHER" id="PTHR45927:SF9">
    <property type="entry name" value="FAMILY PROTEIN _ PEPTIDOGLYCAN-BINDING LYSM DOMAIN-CONTAINING PROTEIN, PUTATIVE-RELATED"/>
    <property type="match status" value="1"/>
</dbReference>
<feature type="signal peptide" evidence="1">
    <location>
        <begin position="1"/>
        <end position="22"/>
    </location>
</feature>
<dbReference type="InterPro" id="IPR056563">
    <property type="entry name" value="LysM3_LYK4_5"/>
</dbReference>
<dbReference type="PROSITE" id="PS51782">
    <property type="entry name" value="LYSM"/>
    <property type="match status" value="2"/>
</dbReference>